<evidence type="ECO:0000313" key="6">
    <source>
        <dbReference type="EMBL" id="CCK75245.1"/>
    </source>
</evidence>
<dbReference type="GO" id="GO:0016829">
    <property type="term" value="F:lyase activity"/>
    <property type="evidence" value="ECO:0007669"/>
    <property type="project" value="UniProtKB-KW"/>
</dbReference>
<dbReference type="CDD" id="cd00002">
    <property type="entry name" value="YbaK_deacylase"/>
    <property type="match status" value="1"/>
</dbReference>
<keyword evidence="2 4" id="KW-0648">Protein biosynthesis</keyword>
<dbReference type="InterPro" id="IPR004369">
    <property type="entry name" value="Prolyl-tRNA_editing_YbaK/EbsC"/>
</dbReference>
<evidence type="ECO:0000256" key="4">
    <source>
        <dbReference type="PIRNR" id="PIRNR006181"/>
    </source>
</evidence>
<dbReference type="GO" id="GO:0002161">
    <property type="term" value="F:aminoacyl-tRNA deacylase activity"/>
    <property type="evidence" value="ECO:0007669"/>
    <property type="project" value="InterPro"/>
</dbReference>
<dbReference type="EMBL" id="FO203512">
    <property type="protein sequence ID" value="CCK75245.1"/>
    <property type="molecule type" value="Genomic_DNA"/>
</dbReference>
<dbReference type="Gene3D" id="3.90.960.10">
    <property type="entry name" value="YbaK/aminoacyl-tRNA synthetase-associated domain"/>
    <property type="match status" value="1"/>
</dbReference>
<dbReference type="AlphaFoldDB" id="R4YL92"/>
<dbReference type="SUPFAM" id="SSF55826">
    <property type="entry name" value="YbaK/ProRS associated domain"/>
    <property type="match status" value="1"/>
</dbReference>
<organism evidence="6 7">
    <name type="scientific">Oleispira antarctica RB-8</name>
    <dbReference type="NCBI Taxonomy" id="698738"/>
    <lineage>
        <taxon>Bacteria</taxon>
        <taxon>Pseudomonadati</taxon>
        <taxon>Pseudomonadota</taxon>
        <taxon>Gammaproteobacteria</taxon>
        <taxon>Oceanospirillales</taxon>
        <taxon>Oceanospirillaceae</taxon>
        <taxon>Oleispira</taxon>
    </lineage>
</organism>
<evidence type="ECO:0000256" key="3">
    <source>
        <dbReference type="ARBA" id="ARBA00023239"/>
    </source>
</evidence>
<evidence type="ECO:0000256" key="2">
    <source>
        <dbReference type="ARBA" id="ARBA00022917"/>
    </source>
</evidence>
<dbReference type="HOGENOM" id="CLU_094875_1_1_6"/>
<dbReference type="KEGG" id="oai:OLEAN_C10690"/>
<dbReference type="PATRIC" id="fig|698738.3.peg.1111"/>
<accession>R4YL92</accession>
<comment type="similarity">
    <text evidence="1 4">Belongs to the prolyl-tRNA editing family. YbaK/EbsC subfamily.</text>
</comment>
<dbReference type="OrthoDB" id="9809296at2"/>
<reference evidence="6 7" key="1">
    <citation type="journal article" date="2013" name="Nat. Commun.">
        <title>Genome sequence and functional genomic analysis of the oil-degrading bacterium Oleispira antarctica.</title>
        <authorList>
            <person name="Kube M."/>
            <person name="Chernikova T.N."/>
            <person name="Al-Ramahi Y."/>
            <person name="Beloqui A."/>
            <person name="Lopez-Cortez N."/>
            <person name="Guazzaroni M.E."/>
            <person name="Heipieper H.J."/>
            <person name="Klages S."/>
            <person name="Kotsyurbenko O.R."/>
            <person name="Langer I."/>
            <person name="Nechitaylo T.Y."/>
            <person name="Lunsdorf H."/>
            <person name="Fernandez M."/>
            <person name="Juarez S."/>
            <person name="Ciordia S."/>
            <person name="Singer A."/>
            <person name="Kagan O."/>
            <person name="Egorova O."/>
            <person name="Petit P.A."/>
            <person name="Stogios P."/>
            <person name="Kim Y."/>
            <person name="Tchigvintsev A."/>
            <person name="Flick R."/>
            <person name="Denaro R."/>
            <person name="Genovese M."/>
            <person name="Albar J.P."/>
            <person name="Reva O.N."/>
            <person name="Martinez-Gomariz M."/>
            <person name="Tran H."/>
            <person name="Ferrer M."/>
            <person name="Savchenko A."/>
            <person name="Yakunin A.F."/>
            <person name="Yakimov M.M."/>
            <person name="Golyshina O.V."/>
            <person name="Reinhardt R."/>
            <person name="Golyshin P.N."/>
        </authorList>
    </citation>
    <scope>NUCLEOTIDE SEQUENCE [LARGE SCALE GENOMIC DNA]</scope>
</reference>
<dbReference type="Pfam" id="PF04073">
    <property type="entry name" value="tRNA_edit"/>
    <property type="match status" value="1"/>
</dbReference>
<dbReference type="NCBIfam" id="TIGR00011">
    <property type="entry name" value="YbaK_EbsC"/>
    <property type="match status" value="1"/>
</dbReference>
<evidence type="ECO:0000256" key="1">
    <source>
        <dbReference type="ARBA" id="ARBA00009798"/>
    </source>
</evidence>
<dbReference type="EC" id="4.2.-.-" evidence="4"/>
<protein>
    <recommendedName>
        <fullName evidence="4">Cys-tRNA(Pro)/Cys-tRNA(Cys) deacylase</fullName>
        <ecNumber evidence="4">4.2.-.-</ecNumber>
    </recommendedName>
</protein>
<evidence type="ECO:0000313" key="7">
    <source>
        <dbReference type="Proteomes" id="UP000032749"/>
    </source>
</evidence>
<gene>
    <name evidence="6" type="ORF">OLEAN_C10690</name>
</gene>
<keyword evidence="7" id="KW-1185">Reference proteome</keyword>
<dbReference type="GO" id="GO:0006412">
    <property type="term" value="P:translation"/>
    <property type="evidence" value="ECO:0007669"/>
    <property type="project" value="UniProtKB-KW"/>
</dbReference>
<sequence>MTPAIDLVKKKKINHTIHEYCHDASAVSSGESYGQEAAGKMGVAAEQVFKTLVVMLDNKELVVAIIPVSSMLSMKHIAKAAKTKKAVMANKQDVERSTGYVLGGVSPLGQKKRLRTFIDSTAESFTTMFVSAGKRGLEIELGPVDLAKLLSAHFSELSA</sequence>
<dbReference type="InterPro" id="IPR007214">
    <property type="entry name" value="YbaK/aa-tRNA-synth-assoc-dom"/>
</dbReference>
<evidence type="ECO:0000259" key="5">
    <source>
        <dbReference type="Pfam" id="PF04073"/>
    </source>
</evidence>
<proteinExistence type="inferred from homology"/>
<dbReference type="PIRSF" id="PIRSF006181">
    <property type="entry name" value="EbsC_YbaK"/>
    <property type="match status" value="1"/>
</dbReference>
<dbReference type="InterPro" id="IPR036754">
    <property type="entry name" value="YbaK/aa-tRNA-synt-asso_dom_sf"/>
</dbReference>
<name>R4YL92_OLEAN</name>
<dbReference type="PANTHER" id="PTHR30411">
    <property type="entry name" value="CYTOPLASMIC PROTEIN"/>
    <property type="match status" value="1"/>
</dbReference>
<feature type="domain" description="YbaK/aminoacyl-tRNA synthetase-associated" evidence="5">
    <location>
        <begin position="35"/>
        <end position="149"/>
    </location>
</feature>
<dbReference type="PANTHER" id="PTHR30411:SF0">
    <property type="entry name" value="CYS-TRNA(PRO)_CYS-TRNA(CYS) DEACYLASE YBAK"/>
    <property type="match status" value="1"/>
</dbReference>
<dbReference type="STRING" id="698738.OLEAN_C10690"/>
<dbReference type="Proteomes" id="UP000032749">
    <property type="component" value="Chromosome"/>
</dbReference>
<keyword evidence="3 4" id="KW-0456">Lyase</keyword>